<keyword evidence="4" id="KW-1185">Reference proteome</keyword>
<name>A0ABP6YPY8_9PSEU</name>
<gene>
    <name evidence="3" type="ORF">GCM10022222_84800</name>
</gene>
<sequence>MGLRKLSPGGHEYLTNAVACHDRRLEPGELLSDYYLSHGYPAGEWFGAGAREFGLTGQVTAAQMQALFGEGRHPHADAIEKEMIADGATAAEALRATRLGRSFPVYSGIDLLRVRTAQAYKDYNLEHDRPIGAPIDARIRRQLRKTVQEQLYRETKRVDGPVEQVELQAWLAEESSKLRNAVSGYGIVFAPDKSVSVAWALAPPQQRQVIAGLIRQAAQDTLSYVEHNLAYTRAGNRGQAQADVDGITIATFEHWHSRGRLAFPHPRADRDQGPPIPGREVDRTRRPSDAGRRRDRVGVLRLPHPGPVP</sequence>
<dbReference type="Pfam" id="PF08751">
    <property type="entry name" value="TrwC"/>
    <property type="match status" value="1"/>
</dbReference>
<feature type="domain" description="TrwC relaxase" evidence="2">
    <location>
        <begin position="10"/>
        <end position="258"/>
    </location>
</feature>
<feature type="compositionally biased region" description="Basic and acidic residues" evidence="1">
    <location>
        <begin position="279"/>
        <end position="298"/>
    </location>
</feature>
<evidence type="ECO:0000313" key="4">
    <source>
        <dbReference type="Proteomes" id="UP001500689"/>
    </source>
</evidence>
<evidence type="ECO:0000256" key="1">
    <source>
        <dbReference type="SAM" id="MobiDB-lite"/>
    </source>
</evidence>
<protein>
    <recommendedName>
        <fullName evidence="2">TrwC relaxase domain-containing protein</fullName>
    </recommendedName>
</protein>
<reference evidence="4" key="1">
    <citation type="journal article" date="2019" name="Int. J. Syst. Evol. Microbiol.">
        <title>The Global Catalogue of Microorganisms (GCM) 10K type strain sequencing project: providing services to taxonomists for standard genome sequencing and annotation.</title>
        <authorList>
            <consortium name="The Broad Institute Genomics Platform"/>
            <consortium name="The Broad Institute Genome Sequencing Center for Infectious Disease"/>
            <person name="Wu L."/>
            <person name="Ma J."/>
        </authorList>
    </citation>
    <scope>NUCLEOTIDE SEQUENCE [LARGE SCALE GENOMIC DNA]</scope>
    <source>
        <strain evidence="4">JCM 16898</strain>
    </source>
</reference>
<dbReference type="EMBL" id="BAAAZN010000035">
    <property type="protein sequence ID" value="GAA3587189.1"/>
    <property type="molecule type" value="Genomic_DNA"/>
</dbReference>
<comment type="caution">
    <text evidence="3">The sequence shown here is derived from an EMBL/GenBank/DDBJ whole genome shotgun (WGS) entry which is preliminary data.</text>
</comment>
<dbReference type="SUPFAM" id="SSF55464">
    <property type="entry name" value="Origin of replication-binding domain, RBD-like"/>
    <property type="match status" value="1"/>
</dbReference>
<evidence type="ECO:0000313" key="3">
    <source>
        <dbReference type="EMBL" id="GAA3587189.1"/>
    </source>
</evidence>
<dbReference type="NCBIfam" id="NF041492">
    <property type="entry name" value="MobF"/>
    <property type="match status" value="1"/>
</dbReference>
<dbReference type="InterPro" id="IPR014862">
    <property type="entry name" value="TrwC"/>
</dbReference>
<proteinExistence type="predicted"/>
<evidence type="ECO:0000259" key="2">
    <source>
        <dbReference type="Pfam" id="PF08751"/>
    </source>
</evidence>
<feature type="region of interest" description="Disordered" evidence="1">
    <location>
        <begin position="263"/>
        <end position="309"/>
    </location>
</feature>
<organism evidence="3 4">
    <name type="scientific">Amycolatopsis ultiminotia</name>
    <dbReference type="NCBI Taxonomy" id="543629"/>
    <lineage>
        <taxon>Bacteria</taxon>
        <taxon>Bacillati</taxon>
        <taxon>Actinomycetota</taxon>
        <taxon>Actinomycetes</taxon>
        <taxon>Pseudonocardiales</taxon>
        <taxon>Pseudonocardiaceae</taxon>
        <taxon>Amycolatopsis</taxon>
    </lineage>
</organism>
<dbReference type="Proteomes" id="UP001500689">
    <property type="component" value="Unassembled WGS sequence"/>
</dbReference>
<accession>A0ABP6YPY8</accession>